<protein>
    <recommendedName>
        <fullName evidence="3">Type 4 fimbrial biogenesis protein PilX N-terminal domain-containing protein</fullName>
    </recommendedName>
</protein>
<dbReference type="AlphaFoldDB" id="A0A5B1CPK7"/>
<organism evidence="1 2">
    <name type="scientific">Rubripirellula obstinata</name>
    <dbReference type="NCBI Taxonomy" id="406547"/>
    <lineage>
        <taxon>Bacteria</taxon>
        <taxon>Pseudomonadati</taxon>
        <taxon>Planctomycetota</taxon>
        <taxon>Planctomycetia</taxon>
        <taxon>Pirellulales</taxon>
        <taxon>Pirellulaceae</taxon>
        <taxon>Rubripirellula</taxon>
    </lineage>
</organism>
<reference evidence="1 2" key="1">
    <citation type="submission" date="2019-08" db="EMBL/GenBank/DDBJ databases">
        <title>Deep-cultivation of Planctomycetes and their phenomic and genomic characterization uncovers novel biology.</title>
        <authorList>
            <person name="Wiegand S."/>
            <person name="Jogler M."/>
            <person name="Boedeker C."/>
            <person name="Pinto D."/>
            <person name="Vollmers J."/>
            <person name="Rivas-Marin E."/>
            <person name="Kohn T."/>
            <person name="Peeters S.H."/>
            <person name="Heuer A."/>
            <person name="Rast P."/>
            <person name="Oberbeckmann S."/>
            <person name="Bunk B."/>
            <person name="Jeske O."/>
            <person name="Meyerdierks A."/>
            <person name="Storesund J.E."/>
            <person name="Kallscheuer N."/>
            <person name="Luecker S."/>
            <person name="Lage O.M."/>
            <person name="Pohl T."/>
            <person name="Merkel B.J."/>
            <person name="Hornburger P."/>
            <person name="Mueller R.-W."/>
            <person name="Bruemmer F."/>
            <person name="Labrenz M."/>
            <person name="Spormann A.M."/>
            <person name="Op Den Camp H."/>
            <person name="Overmann J."/>
            <person name="Amann R."/>
            <person name="Jetten M.S.M."/>
            <person name="Mascher T."/>
            <person name="Medema M.H."/>
            <person name="Devos D.P."/>
            <person name="Kaster A.-K."/>
            <person name="Ovreas L."/>
            <person name="Rohde M."/>
            <person name="Galperin M.Y."/>
            <person name="Jogler C."/>
        </authorList>
    </citation>
    <scope>NUCLEOTIDE SEQUENCE [LARGE SCALE GENOMIC DNA]</scope>
    <source>
        <strain evidence="1 2">LF1</strain>
    </source>
</reference>
<gene>
    <name evidence="1" type="ORF">LF1_47530</name>
</gene>
<dbReference type="EMBL" id="VRLW01000001">
    <property type="protein sequence ID" value="KAA1262191.1"/>
    <property type="molecule type" value="Genomic_DNA"/>
</dbReference>
<evidence type="ECO:0000313" key="1">
    <source>
        <dbReference type="EMBL" id="KAA1262191.1"/>
    </source>
</evidence>
<accession>A0A5B1CPK7</accession>
<dbReference type="OrthoDB" id="289910at2"/>
<evidence type="ECO:0008006" key="3">
    <source>
        <dbReference type="Google" id="ProtNLM"/>
    </source>
</evidence>
<proteinExistence type="predicted"/>
<name>A0A5B1CPK7_9BACT</name>
<dbReference type="RefSeq" id="WP_068264782.1">
    <property type="nucleotide sequence ID" value="NZ_LWSK01000069.1"/>
</dbReference>
<sequence>MFNKRRNRGGYAMLIVLAIVLSSTALATIQMRHLDSALRIERARIEAEEYSAGSLSVLALAIDRLQTGDPPTPFNYGHLHTTAGASTWYRISYAKVIDQWTVTATPDVDASALLLLPASF</sequence>
<comment type="caution">
    <text evidence="1">The sequence shown here is derived from an EMBL/GenBank/DDBJ whole genome shotgun (WGS) entry which is preliminary data.</text>
</comment>
<keyword evidence="2" id="KW-1185">Reference proteome</keyword>
<dbReference type="Proteomes" id="UP000322699">
    <property type="component" value="Unassembled WGS sequence"/>
</dbReference>
<evidence type="ECO:0000313" key="2">
    <source>
        <dbReference type="Proteomes" id="UP000322699"/>
    </source>
</evidence>